<sequence>MSNRMLSPESKLETKAVAHQGVYLLIHFPMPIVHNMGPKYGFKALYIMSSHSALVANYGASDRTTHIRLPRPSSPSCQAEAGSALYLTILWQISGRMVFQDYSAWVNIPFTKQDVESFTSSPAAKVIAAVASIVNVWKRVCFLCG</sequence>
<keyword evidence="2" id="KW-1185">Reference proteome</keyword>
<dbReference type="EMBL" id="CM051397">
    <property type="protein sequence ID" value="KAJ4719787.1"/>
    <property type="molecule type" value="Genomic_DNA"/>
</dbReference>
<evidence type="ECO:0000313" key="2">
    <source>
        <dbReference type="Proteomes" id="UP001164539"/>
    </source>
</evidence>
<reference evidence="1 2" key="1">
    <citation type="journal article" date="2023" name="Science">
        <title>Complex scaffold remodeling in plant triterpene biosynthesis.</title>
        <authorList>
            <person name="De La Pena R."/>
            <person name="Hodgson H."/>
            <person name="Liu J.C."/>
            <person name="Stephenson M.J."/>
            <person name="Martin A.C."/>
            <person name="Owen C."/>
            <person name="Harkess A."/>
            <person name="Leebens-Mack J."/>
            <person name="Jimenez L.E."/>
            <person name="Osbourn A."/>
            <person name="Sattely E.S."/>
        </authorList>
    </citation>
    <scope>NUCLEOTIDE SEQUENCE [LARGE SCALE GENOMIC DNA]</scope>
    <source>
        <strain evidence="2">cv. JPN11</strain>
        <tissue evidence="1">Leaf</tissue>
    </source>
</reference>
<name>A0ACC1Y936_MELAZ</name>
<protein>
    <submittedName>
        <fullName evidence="1">Uncharacterized protein</fullName>
    </submittedName>
</protein>
<gene>
    <name evidence="1" type="ORF">OWV82_007713</name>
</gene>
<comment type="caution">
    <text evidence="1">The sequence shown here is derived from an EMBL/GenBank/DDBJ whole genome shotgun (WGS) entry which is preliminary data.</text>
</comment>
<accession>A0ACC1Y936</accession>
<evidence type="ECO:0000313" key="1">
    <source>
        <dbReference type="EMBL" id="KAJ4719787.1"/>
    </source>
</evidence>
<dbReference type="Proteomes" id="UP001164539">
    <property type="component" value="Chromosome 4"/>
</dbReference>
<proteinExistence type="predicted"/>
<organism evidence="1 2">
    <name type="scientific">Melia azedarach</name>
    <name type="common">Chinaberry tree</name>
    <dbReference type="NCBI Taxonomy" id="155640"/>
    <lineage>
        <taxon>Eukaryota</taxon>
        <taxon>Viridiplantae</taxon>
        <taxon>Streptophyta</taxon>
        <taxon>Embryophyta</taxon>
        <taxon>Tracheophyta</taxon>
        <taxon>Spermatophyta</taxon>
        <taxon>Magnoliopsida</taxon>
        <taxon>eudicotyledons</taxon>
        <taxon>Gunneridae</taxon>
        <taxon>Pentapetalae</taxon>
        <taxon>rosids</taxon>
        <taxon>malvids</taxon>
        <taxon>Sapindales</taxon>
        <taxon>Meliaceae</taxon>
        <taxon>Melia</taxon>
    </lineage>
</organism>